<dbReference type="CDD" id="cd13136">
    <property type="entry name" value="MATE_DinF_like"/>
    <property type="match status" value="1"/>
</dbReference>
<evidence type="ECO:0000256" key="3">
    <source>
        <dbReference type="ARBA" id="ARBA00022692"/>
    </source>
</evidence>
<proteinExistence type="inferred from homology"/>
<keyword evidence="3 7" id="KW-0812">Transmembrane</keyword>
<feature type="transmembrane region" description="Helical" evidence="7">
    <location>
        <begin position="495"/>
        <end position="517"/>
    </location>
</feature>
<feature type="transmembrane region" description="Helical" evidence="7">
    <location>
        <begin position="322"/>
        <end position="344"/>
    </location>
</feature>
<dbReference type="InterPro" id="IPR002528">
    <property type="entry name" value="MATE_fam"/>
</dbReference>
<feature type="transmembrane region" description="Helical" evidence="7">
    <location>
        <begin position="219"/>
        <end position="243"/>
    </location>
</feature>
<evidence type="ECO:0000256" key="5">
    <source>
        <dbReference type="ARBA" id="ARBA00023136"/>
    </source>
</evidence>
<comment type="similarity">
    <text evidence="2">Belongs to the multi antimicrobial extrusion (MATE) (TC 2.A.66.1) family.</text>
</comment>
<feature type="transmembrane region" description="Helical" evidence="7">
    <location>
        <begin position="436"/>
        <end position="454"/>
    </location>
</feature>
<dbReference type="PANTHER" id="PTHR42893:SF46">
    <property type="entry name" value="PROTEIN DETOXIFICATION 44, CHLOROPLASTIC"/>
    <property type="match status" value="1"/>
</dbReference>
<evidence type="ECO:0000256" key="4">
    <source>
        <dbReference type="ARBA" id="ARBA00022989"/>
    </source>
</evidence>
<feature type="transmembrane region" description="Helical" evidence="7">
    <location>
        <begin position="176"/>
        <end position="199"/>
    </location>
</feature>
<feature type="transmembrane region" description="Helical" evidence="7">
    <location>
        <begin position="401"/>
        <end position="424"/>
    </location>
</feature>
<dbReference type="EMBL" id="SOHH01000061">
    <property type="protein sequence ID" value="TFD78354.1"/>
    <property type="molecule type" value="Genomic_DNA"/>
</dbReference>
<dbReference type="GO" id="GO:0015297">
    <property type="term" value="F:antiporter activity"/>
    <property type="evidence" value="ECO:0007669"/>
    <property type="project" value="InterPro"/>
</dbReference>
<feature type="transmembrane region" description="Helical" evidence="7">
    <location>
        <begin position="100"/>
        <end position="120"/>
    </location>
</feature>
<dbReference type="InterPro" id="IPR044644">
    <property type="entry name" value="DinF-like"/>
</dbReference>
<keyword evidence="9" id="KW-1185">Reference proteome</keyword>
<dbReference type="AlphaFoldDB" id="A0A4R9B9T3"/>
<dbReference type="NCBIfam" id="TIGR00797">
    <property type="entry name" value="matE"/>
    <property type="match status" value="1"/>
</dbReference>
<feature type="transmembrane region" description="Helical" evidence="7">
    <location>
        <begin position="250"/>
        <end position="269"/>
    </location>
</feature>
<feature type="region of interest" description="Disordered" evidence="6">
    <location>
        <begin position="1"/>
        <end position="44"/>
    </location>
</feature>
<evidence type="ECO:0000313" key="9">
    <source>
        <dbReference type="Proteomes" id="UP000298313"/>
    </source>
</evidence>
<dbReference type="PANTHER" id="PTHR42893">
    <property type="entry name" value="PROTEIN DETOXIFICATION 44, CHLOROPLASTIC-RELATED"/>
    <property type="match status" value="1"/>
</dbReference>
<feature type="transmembrane region" description="Helical" evidence="7">
    <location>
        <begin position="132"/>
        <end position="155"/>
    </location>
</feature>
<evidence type="ECO:0000256" key="1">
    <source>
        <dbReference type="ARBA" id="ARBA00004141"/>
    </source>
</evidence>
<feature type="transmembrane region" description="Helical" evidence="7">
    <location>
        <begin position="466"/>
        <end position="489"/>
    </location>
</feature>
<comment type="caution">
    <text evidence="8">The sequence shown here is derived from an EMBL/GenBank/DDBJ whole genome shotgun (WGS) entry which is preliminary data.</text>
</comment>
<evidence type="ECO:0000256" key="7">
    <source>
        <dbReference type="SAM" id="Phobius"/>
    </source>
</evidence>
<dbReference type="GO" id="GO:0042910">
    <property type="term" value="F:xenobiotic transmembrane transporter activity"/>
    <property type="evidence" value="ECO:0007669"/>
    <property type="project" value="InterPro"/>
</dbReference>
<evidence type="ECO:0000313" key="8">
    <source>
        <dbReference type="EMBL" id="TFD78354.1"/>
    </source>
</evidence>
<name>A0A4R9B9T3_9MICO</name>
<dbReference type="GO" id="GO:0005886">
    <property type="term" value="C:plasma membrane"/>
    <property type="evidence" value="ECO:0007669"/>
    <property type="project" value="TreeGrafter"/>
</dbReference>
<keyword evidence="5 7" id="KW-0472">Membrane</keyword>
<accession>A0A4R9B9T3</accession>
<reference evidence="8 9" key="1">
    <citation type="submission" date="2019-03" db="EMBL/GenBank/DDBJ databases">
        <title>Genomics of glacier-inhabiting Cryobacterium strains.</title>
        <authorList>
            <person name="Liu Q."/>
            <person name="Xin Y.-H."/>
        </authorList>
    </citation>
    <scope>NUCLEOTIDE SEQUENCE [LARGE SCALE GENOMIC DNA]</scope>
    <source>
        <strain evidence="8 9">Hh4</strain>
    </source>
</reference>
<dbReference type="OrthoDB" id="5242355at2"/>
<keyword evidence="4 7" id="KW-1133">Transmembrane helix</keyword>
<feature type="transmembrane region" description="Helical" evidence="7">
    <location>
        <begin position="356"/>
        <end position="380"/>
    </location>
</feature>
<protein>
    <submittedName>
        <fullName evidence="8">MATE family efflux transporter</fullName>
    </submittedName>
</protein>
<sequence>MPARSAPGRAGFGNPLPPRPCEPALAARAGSPRLRPRGRSAKTFAGSRRDDLDWLDHRRVRLRPRLSPSRPWSKRSRPRAARQLVWSITILRPQPIDREILRLAVPAVGALIAEPMFLLADSAMVGHLGTVPLAGLGLASAVLQTVIGLMVFLAYSTTPAVARWLGAGDRGRAVSVGIDGLWLALGLGVLLAAAGWFTAPALVGAFGAEPAVTDAAARYLGLSMLGLPAMLLVFAATGLLRGLQDTRTPLWVAGLGFSANILLNLWFIYGLGLGIVGSALGTVVAQWSMVGVYLVVVVRHARREGAGLRPHRAGVLRGASSGGWLFLRTVSLRAAMLLAVFVATNLGSPELAAFQIAMTLFATLAFALDALAIAAQALVGRGLGAGDLAGVRAVLRRCLEWGVLSGAVLGLIVIAANGVLGALFTNAAEVKTLLPATLVVLGLSVPLGGVVFVLDGVLIGAGDARYLAVTGVVNLAAFVPLAVGVLVWAPSGAAGLAWLMAAFALGYLGARAVTLGLRARASNWMVVGAH</sequence>
<dbReference type="Pfam" id="PF01554">
    <property type="entry name" value="MatE"/>
    <property type="match status" value="2"/>
</dbReference>
<evidence type="ECO:0000256" key="2">
    <source>
        <dbReference type="ARBA" id="ARBA00010199"/>
    </source>
</evidence>
<organism evidence="8 9">
    <name type="scientific">Cryobacterium fucosi</name>
    <dbReference type="NCBI Taxonomy" id="1259157"/>
    <lineage>
        <taxon>Bacteria</taxon>
        <taxon>Bacillati</taxon>
        <taxon>Actinomycetota</taxon>
        <taxon>Actinomycetes</taxon>
        <taxon>Micrococcales</taxon>
        <taxon>Microbacteriaceae</taxon>
        <taxon>Cryobacterium</taxon>
    </lineage>
</organism>
<feature type="transmembrane region" description="Helical" evidence="7">
    <location>
        <begin position="275"/>
        <end position="301"/>
    </location>
</feature>
<gene>
    <name evidence="8" type="ORF">E3T48_07290</name>
</gene>
<dbReference type="Proteomes" id="UP000298313">
    <property type="component" value="Unassembled WGS sequence"/>
</dbReference>
<evidence type="ECO:0000256" key="6">
    <source>
        <dbReference type="SAM" id="MobiDB-lite"/>
    </source>
</evidence>
<comment type="subcellular location">
    <subcellularLocation>
        <location evidence="1">Membrane</location>
        <topology evidence="1">Multi-pass membrane protein</topology>
    </subcellularLocation>
</comment>